<feature type="chain" id="PRO_5035272417" description="Peroxin domain-containing protein" evidence="2">
    <location>
        <begin position="19"/>
        <end position="443"/>
    </location>
</feature>
<dbReference type="AlphaFoldDB" id="A0A8J2X369"/>
<comment type="caution">
    <text evidence="3">The sequence shown here is derived from an EMBL/GenBank/DDBJ whole genome shotgun (WGS) entry which is preliminary data.</text>
</comment>
<sequence>MPPRILCLLWCVFLGAAAAPEAAAAAAQQQLVEVFEVERRTEGTRAYELVGYATARGDDVDAERRATAPRGWRWASDWISDGSRGVDGWEYAAARAGPYDAEGGPFRRRRWLRVMRRRGADRGTAPAAEPRAEPKAVRSRAPAAPLRALRRDFAFRGFGLGCAHTVDAGGQMGLVVQLPLTPNFGFWERRSHYLPMATALAIIYPPRRSDLCAVAFVLSVSYPVDVLARGCRAVRAAGRPQNATNATAVPRTSWPTGPRGGVRRVGVSFSRTVAVRAVDVPGEFRSPVRLRPWFMYAPGLGYAYDFAERVAERALARAARALARGPALAAANASAANASAADQWLARSSMAKRNASAVVARRRRRPLRRAAEAGLAAAAAARGWCATKFALLGYSFLPYQAYLTDARAAAAAPDVFRPLRGSLIFMMRPFYPPRLGRSVKKPS</sequence>
<proteinExistence type="predicted"/>
<keyword evidence="2" id="KW-0732">Signal</keyword>
<evidence type="ECO:0000313" key="4">
    <source>
        <dbReference type="Proteomes" id="UP000789595"/>
    </source>
</evidence>
<evidence type="ECO:0000313" key="3">
    <source>
        <dbReference type="EMBL" id="CAH0372566.1"/>
    </source>
</evidence>
<gene>
    <name evidence="3" type="ORF">PECAL_3P25730</name>
</gene>
<organism evidence="3 4">
    <name type="scientific">Pelagomonas calceolata</name>
    <dbReference type="NCBI Taxonomy" id="35677"/>
    <lineage>
        <taxon>Eukaryota</taxon>
        <taxon>Sar</taxon>
        <taxon>Stramenopiles</taxon>
        <taxon>Ochrophyta</taxon>
        <taxon>Pelagophyceae</taxon>
        <taxon>Pelagomonadales</taxon>
        <taxon>Pelagomonadaceae</taxon>
        <taxon>Pelagomonas</taxon>
    </lineage>
</organism>
<protein>
    <recommendedName>
        <fullName evidence="5">Peroxin domain-containing protein</fullName>
    </recommendedName>
</protein>
<keyword evidence="4" id="KW-1185">Reference proteome</keyword>
<evidence type="ECO:0008006" key="5">
    <source>
        <dbReference type="Google" id="ProtNLM"/>
    </source>
</evidence>
<dbReference type="EMBL" id="CAKKNE010000003">
    <property type="protein sequence ID" value="CAH0372566.1"/>
    <property type="molecule type" value="Genomic_DNA"/>
</dbReference>
<feature type="region of interest" description="Disordered" evidence="1">
    <location>
        <begin position="121"/>
        <end position="140"/>
    </location>
</feature>
<feature type="signal peptide" evidence="2">
    <location>
        <begin position="1"/>
        <end position="18"/>
    </location>
</feature>
<accession>A0A8J2X369</accession>
<evidence type="ECO:0000256" key="1">
    <source>
        <dbReference type="SAM" id="MobiDB-lite"/>
    </source>
</evidence>
<evidence type="ECO:0000256" key="2">
    <source>
        <dbReference type="SAM" id="SignalP"/>
    </source>
</evidence>
<name>A0A8J2X369_9STRA</name>
<reference evidence="3" key="1">
    <citation type="submission" date="2021-11" db="EMBL/GenBank/DDBJ databases">
        <authorList>
            <consortium name="Genoscope - CEA"/>
            <person name="William W."/>
        </authorList>
    </citation>
    <scope>NUCLEOTIDE SEQUENCE</scope>
</reference>
<dbReference type="Proteomes" id="UP000789595">
    <property type="component" value="Unassembled WGS sequence"/>
</dbReference>